<gene>
    <name evidence="1" type="ORF">IHV20_17240</name>
</gene>
<dbReference type="RefSeq" id="WP_190597132.1">
    <property type="nucleotide sequence ID" value="NZ_JACXKJ010000028.1"/>
</dbReference>
<evidence type="ECO:0000313" key="2">
    <source>
        <dbReference type="Proteomes" id="UP000655940"/>
    </source>
</evidence>
<protein>
    <submittedName>
        <fullName evidence="1">Uncharacterized protein</fullName>
    </submittedName>
</protein>
<dbReference type="Pfam" id="PF18742">
    <property type="entry name" value="DpnII-MboI"/>
    <property type="match status" value="1"/>
</dbReference>
<reference evidence="1" key="1">
    <citation type="submission" date="2020-09" db="EMBL/GenBank/DDBJ databases">
        <title>Distribution of Beta-Lactamase Producing Gram-Negative Bacterial Isolates in Isabela River of Santo Domingo, Dominican Republic.</title>
        <authorList>
            <person name="Calderon V."/>
            <person name="Bonnelly R."/>
            <person name="Del Rosario C."/>
            <person name="Duarte A."/>
            <person name="Barauna R."/>
            <person name="Juca Ramos R.T."/>
            <person name="Perdomo O.P."/>
            <person name="Rodriguez De Francisco L.E."/>
            <person name="Franco De Los Santos E.F."/>
        </authorList>
    </citation>
    <scope>NUCLEOTIDE SEQUENCE</scope>
    <source>
        <strain evidence="1">INTEC_BI15</strain>
    </source>
</reference>
<sequence length="381" mass="44373">MVLIKNNFELREFLLNKLNLFSRSNNFLKAFLIHLNLSPFTEIDISNLTNYEKCTIESLINKEVDLHNELVRLFGQAAIVDGTPRPWVMDIWGLLSIKIYVDNLKDLELTEKFKIWISNFLPNQINKGHLNSYEKDISLFIIGESKKYNTAIIPLFLHYLKIQPIYENKNRLNLIHIFLNTEFKNSFIEENFSENILAALIYVFDKADKDISTVPPNGWSFEDLCNYLNNITPNLRRWTWELKPRTQGAEIVRWQINNEYHVQNLLYTLLAPIFPDIKDEENLPSIGQKKPRIDLYIPSLHTLIEVKYRKNTSKSFSELIGEIGEDASLYLSSESYSDAKVIVFLWDQTRSTQEHATFKRGIKSISGINECIVANSPSFIN</sequence>
<dbReference type="AlphaFoldDB" id="A0AAP1QZK2"/>
<comment type="caution">
    <text evidence="1">The sequence shown here is derived from an EMBL/GenBank/DDBJ whole genome shotgun (WGS) entry which is preliminary data.</text>
</comment>
<name>A0AAP1QZK2_ACIBA</name>
<dbReference type="EMBL" id="JACZEI010000030">
    <property type="protein sequence ID" value="MBE0331885.1"/>
    <property type="molecule type" value="Genomic_DNA"/>
</dbReference>
<dbReference type="Proteomes" id="UP000655940">
    <property type="component" value="Unassembled WGS sequence"/>
</dbReference>
<organism evidence="1 2">
    <name type="scientific">Acinetobacter baumannii</name>
    <dbReference type="NCBI Taxonomy" id="470"/>
    <lineage>
        <taxon>Bacteria</taxon>
        <taxon>Pseudomonadati</taxon>
        <taxon>Pseudomonadota</taxon>
        <taxon>Gammaproteobacteria</taxon>
        <taxon>Moraxellales</taxon>
        <taxon>Moraxellaceae</taxon>
        <taxon>Acinetobacter</taxon>
        <taxon>Acinetobacter calcoaceticus/baumannii complex</taxon>
    </lineage>
</organism>
<accession>A0AAP1QZK2</accession>
<proteinExistence type="predicted"/>
<evidence type="ECO:0000313" key="1">
    <source>
        <dbReference type="EMBL" id="MBE0331885.1"/>
    </source>
</evidence>